<accession>A0A7K8KCE8</accession>
<feature type="non-terminal residue" evidence="6">
    <location>
        <position position="1"/>
    </location>
</feature>
<dbReference type="GO" id="GO:0005200">
    <property type="term" value="F:structural constituent of cytoskeleton"/>
    <property type="evidence" value="ECO:0007669"/>
    <property type="project" value="InterPro"/>
</dbReference>
<dbReference type="PANTHER" id="PTHR31203:SF1">
    <property type="entry name" value="BETA-KERATIN-RELATED PROTEIN-RELATED"/>
    <property type="match status" value="1"/>
</dbReference>
<reference evidence="6 7" key="1">
    <citation type="submission" date="2019-09" db="EMBL/GenBank/DDBJ databases">
        <title>Bird 10,000 Genomes (B10K) Project - Family phase.</title>
        <authorList>
            <person name="Zhang G."/>
        </authorList>
    </citation>
    <scope>NUCLEOTIDE SEQUENCE [LARGE SCALE GENOMIC DNA]</scope>
    <source>
        <strain evidence="6">B10K-CU-031-23</strain>
    </source>
</reference>
<dbReference type="InterPro" id="IPR003461">
    <property type="entry name" value="Keratin"/>
</dbReference>
<comment type="similarity">
    <text evidence="1 5">Belongs to the avian keratin family.</text>
</comment>
<evidence type="ECO:0000256" key="4">
    <source>
        <dbReference type="ARBA" id="ARBA00022990"/>
    </source>
</evidence>
<evidence type="ECO:0000256" key="3">
    <source>
        <dbReference type="ARBA" id="ARBA00022744"/>
    </source>
</evidence>
<dbReference type="GO" id="GO:0005882">
    <property type="term" value="C:intermediate filament"/>
    <property type="evidence" value="ECO:0007669"/>
    <property type="project" value="UniProtKB-KW"/>
</dbReference>
<evidence type="ECO:0000313" key="7">
    <source>
        <dbReference type="Proteomes" id="UP000533896"/>
    </source>
</evidence>
<dbReference type="OrthoDB" id="9397146at2759"/>
<gene>
    <name evidence="6" type="primary">Bkj_3</name>
    <name evidence="6" type="ORF">LOPRUF_R04478</name>
</gene>
<name>A0A7K8KCE8_9AVES</name>
<protein>
    <recommendedName>
        <fullName evidence="5">Keratin</fullName>
    </recommendedName>
</protein>
<evidence type="ECO:0000256" key="5">
    <source>
        <dbReference type="RuleBase" id="RU364002"/>
    </source>
</evidence>
<evidence type="ECO:0000313" key="6">
    <source>
        <dbReference type="EMBL" id="NXE14490.1"/>
    </source>
</evidence>
<dbReference type="Proteomes" id="UP000533896">
    <property type="component" value="Unassembled WGS sequence"/>
</dbReference>
<dbReference type="PANTHER" id="PTHR31203">
    <property type="entry name" value="BETA-KERATIN-RELATED PROTEIN-RELATED"/>
    <property type="match status" value="1"/>
</dbReference>
<keyword evidence="3 5" id="KW-0416">Keratin</keyword>
<comment type="caution">
    <text evidence="6">The sequence shown here is derived from an EMBL/GenBank/DDBJ whole genome shotgun (WGS) entry which is preliminary data.</text>
</comment>
<organism evidence="6 7">
    <name type="scientific">Lophotis ruficrista</name>
    <dbReference type="NCBI Taxonomy" id="172689"/>
    <lineage>
        <taxon>Eukaryota</taxon>
        <taxon>Metazoa</taxon>
        <taxon>Chordata</taxon>
        <taxon>Craniata</taxon>
        <taxon>Vertebrata</taxon>
        <taxon>Euteleostomi</taxon>
        <taxon>Archelosauria</taxon>
        <taxon>Archosauria</taxon>
        <taxon>Dinosauria</taxon>
        <taxon>Saurischia</taxon>
        <taxon>Theropoda</taxon>
        <taxon>Coelurosauria</taxon>
        <taxon>Aves</taxon>
        <taxon>Neognathae</taxon>
        <taxon>Neoaves</taxon>
        <taxon>Otidimorphae</taxon>
        <taxon>Otidiformes</taxon>
        <taxon>Otididae</taxon>
        <taxon>Lophotis</taxon>
    </lineage>
</organism>
<dbReference type="EMBL" id="VWYV01001351">
    <property type="protein sequence ID" value="NXE14490.1"/>
    <property type="molecule type" value="Genomic_DNA"/>
</dbReference>
<evidence type="ECO:0000256" key="1">
    <source>
        <dbReference type="ARBA" id="ARBA00008702"/>
    </source>
</evidence>
<keyword evidence="4" id="KW-0007">Acetylation</keyword>
<feature type="non-terminal residue" evidence="6">
    <location>
        <position position="67"/>
    </location>
</feature>
<keyword evidence="7" id="KW-1185">Reference proteome</keyword>
<dbReference type="AlphaFoldDB" id="A0A7K8KCE8"/>
<evidence type="ECO:0000256" key="2">
    <source>
        <dbReference type="ARBA" id="ARBA00011806"/>
    </source>
</evidence>
<comment type="subunit">
    <text evidence="2 5">The avian keratins (F-ker, S-ker, C-ker and B-ker) are a complex mixture of very similar polypeptides.</text>
</comment>
<sequence>MSCYSPCASAACGPAPLANSCNEPCVLRCADSSVAIQPPAVLVTLPGPILSSFPQSTAVGSSASAAV</sequence>
<dbReference type="Pfam" id="PF02422">
    <property type="entry name" value="Keratin"/>
    <property type="match status" value="1"/>
</dbReference>
<proteinExistence type="inferred from homology"/>